<feature type="compositionally biased region" description="Polar residues" evidence="1">
    <location>
        <begin position="1"/>
        <end position="12"/>
    </location>
</feature>
<evidence type="ECO:0000313" key="4">
    <source>
        <dbReference type="Proteomes" id="UP000317835"/>
    </source>
</evidence>
<feature type="domain" description="DUF1254" evidence="2">
    <location>
        <begin position="99"/>
        <end position="206"/>
    </location>
</feature>
<dbReference type="PANTHER" id="PTHR36509:SF2">
    <property type="entry name" value="BLL3101 PROTEIN"/>
    <property type="match status" value="1"/>
</dbReference>
<dbReference type="PANTHER" id="PTHR36509">
    <property type="entry name" value="BLL3101 PROTEIN"/>
    <property type="match status" value="1"/>
</dbReference>
<feature type="compositionally biased region" description="Low complexity" evidence="1">
    <location>
        <begin position="313"/>
        <end position="324"/>
    </location>
</feature>
<organism evidence="3 4">
    <name type="scientific">Tautonia plasticadhaerens</name>
    <dbReference type="NCBI Taxonomy" id="2527974"/>
    <lineage>
        <taxon>Bacteria</taxon>
        <taxon>Pseudomonadati</taxon>
        <taxon>Planctomycetota</taxon>
        <taxon>Planctomycetia</taxon>
        <taxon>Isosphaerales</taxon>
        <taxon>Isosphaeraceae</taxon>
        <taxon>Tautonia</taxon>
    </lineage>
</organism>
<feature type="compositionally biased region" description="Basic and acidic residues" evidence="1">
    <location>
        <begin position="361"/>
        <end position="387"/>
    </location>
</feature>
<dbReference type="InterPro" id="IPR037050">
    <property type="entry name" value="DUF1254_sf"/>
</dbReference>
<dbReference type="RefSeq" id="WP_197446613.1">
    <property type="nucleotide sequence ID" value="NZ_CP036426.1"/>
</dbReference>
<feature type="region of interest" description="Disordered" evidence="1">
    <location>
        <begin position="232"/>
        <end position="259"/>
    </location>
</feature>
<feature type="region of interest" description="Disordered" evidence="1">
    <location>
        <begin position="305"/>
        <end position="387"/>
    </location>
</feature>
<reference evidence="3 4" key="1">
    <citation type="submission" date="2019-02" db="EMBL/GenBank/DDBJ databases">
        <title>Deep-cultivation of Planctomycetes and their phenomic and genomic characterization uncovers novel biology.</title>
        <authorList>
            <person name="Wiegand S."/>
            <person name="Jogler M."/>
            <person name="Boedeker C."/>
            <person name="Pinto D."/>
            <person name="Vollmers J."/>
            <person name="Rivas-Marin E."/>
            <person name="Kohn T."/>
            <person name="Peeters S.H."/>
            <person name="Heuer A."/>
            <person name="Rast P."/>
            <person name="Oberbeckmann S."/>
            <person name="Bunk B."/>
            <person name="Jeske O."/>
            <person name="Meyerdierks A."/>
            <person name="Storesund J.E."/>
            <person name="Kallscheuer N."/>
            <person name="Luecker S."/>
            <person name="Lage O.M."/>
            <person name="Pohl T."/>
            <person name="Merkel B.J."/>
            <person name="Hornburger P."/>
            <person name="Mueller R.-W."/>
            <person name="Bruemmer F."/>
            <person name="Labrenz M."/>
            <person name="Spormann A.M."/>
            <person name="Op den Camp H."/>
            <person name="Overmann J."/>
            <person name="Amann R."/>
            <person name="Jetten M.S.M."/>
            <person name="Mascher T."/>
            <person name="Medema M.H."/>
            <person name="Devos D.P."/>
            <person name="Kaster A.-K."/>
            <person name="Ovreas L."/>
            <person name="Rohde M."/>
            <person name="Galperin M.Y."/>
            <person name="Jogler C."/>
        </authorList>
    </citation>
    <scope>NUCLEOTIDE SEQUENCE [LARGE SCALE GENOMIC DNA]</scope>
    <source>
        <strain evidence="3 4">ElP</strain>
    </source>
</reference>
<evidence type="ECO:0000256" key="1">
    <source>
        <dbReference type="SAM" id="MobiDB-lite"/>
    </source>
</evidence>
<gene>
    <name evidence="3" type="ORF">ElP_01480</name>
</gene>
<proteinExistence type="predicted"/>
<feature type="compositionally biased region" description="Basic and acidic residues" evidence="1">
    <location>
        <begin position="325"/>
        <end position="339"/>
    </location>
</feature>
<dbReference type="EMBL" id="CP036426">
    <property type="protein sequence ID" value="QDV32320.1"/>
    <property type="molecule type" value="Genomic_DNA"/>
</dbReference>
<evidence type="ECO:0000313" key="3">
    <source>
        <dbReference type="EMBL" id="QDV32320.1"/>
    </source>
</evidence>
<dbReference type="Proteomes" id="UP000317835">
    <property type="component" value="Chromosome"/>
</dbReference>
<sequence>MNPFTRSGTRPNASRGRRPARVGLEPLEGRALMTSHAAPVAATDPEAIKALAAEAYVWGLAPEFNLRFSTYNTTIAAPISAFTYGSDPAAWNNAGTNAGDASVLYINGFLDFTRTPAMVLTVPASRDQYYVVNYLDNDLNTIGSIGTRTTPSDEPTSYLLVGPDSPLARFREVDLGGYRYRVMASDTNLNWMLIRVGMNTLADPAAPDSVPNTTTNLVQKFALNSLAEFRRNGHQPVSPDSYSTPTPTPEQEAAAEPYKDTPTEAVRFFEQLGRSVRKSPIPSRLGGLSGLALRRLPPWYVPTVRREAPLPGPLLRPAGRPPVVRADRPDRERLPRPEELGPGATASPAGGVRGGPGGAEPVHRGADGGRGHERLDHPEHDHRHLSE</sequence>
<feature type="compositionally biased region" description="Low complexity" evidence="1">
    <location>
        <begin position="340"/>
        <end position="350"/>
    </location>
</feature>
<keyword evidence="4" id="KW-1185">Reference proteome</keyword>
<feature type="region of interest" description="Disordered" evidence="1">
    <location>
        <begin position="1"/>
        <end position="21"/>
    </location>
</feature>
<dbReference type="Pfam" id="PF06863">
    <property type="entry name" value="DUF1254"/>
    <property type="match status" value="1"/>
</dbReference>
<protein>
    <recommendedName>
        <fullName evidence="2">DUF1254 domain-containing protein</fullName>
    </recommendedName>
</protein>
<accession>A0A518GUQ4</accession>
<dbReference type="SUPFAM" id="SSF160935">
    <property type="entry name" value="VPA0735-like"/>
    <property type="match status" value="1"/>
</dbReference>
<dbReference type="AlphaFoldDB" id="A0A518GUQ4"/>
<feature type="compositionally biased region" description="Low complexity" evidence="1">
    <location>
        <begin position="236"/>
        <end position="245"/>
    </location>
</feature>
<dbReference type="Gene3D" id="2.60.40.1610">
    <property type="entry name" value="Domain of unknown function DUF1254"/>
    <property type="match status" value="1"/>
</dbReference>
<dbReference type="KEGG" id="tpla:ElP_01480"/>
<name>A0A518GUQ4_9BACT</name>
<dbReference type="InterPro" id="IPR010679">
    <property type="entry name" value="DUF1254"/>
</dbReference>
<evidence type="ECO:0000259" key="2">
    <source>
        <dbReference type="Pfam" id="PF06863"/>
    </source>
</evidence>